<feature type="transmembrane region" description="Helical" evidence="1">
    <location>
        <begin position="12"/>
        <end position="31"/>
    </location>
</feature>
<gene>
    <name evidence="2" type="ORF">NKI27_01265</name>
</gene>
<evidence type="ECO:0000313" key="2">
    <source>
        <dbReference type="EMBL" id="UZE96404.1"/>
    </source>
</evidence>
<dbReference type="EMBL" id="CP100390">
    <property type="protein sequence ID" value="UZE96404.1"/>
    <property type="molecule type" value="Genomic_DNA"/>
</dbReference>
<accession>A0ABY6N2U1</accession>
<keyword evidence="1" id="KW-0812">Transmembrane</keyword>
<proteinExistence type="predicted"/>
<feature type="transmembrane region" description="Helical" evidence="1">
    <location>
        <begin position="141"/>
        <end position="161"/>
    </location>
</feature>
<keyword evidence="3" id="KW-1185">Reference proteome</keyword>
<protein>
    <submittedName>
        <fullName evidence="2">Uncharacterized protein</fullName>
    </submittedName>
</protein>
<name>A0ABY6N2U1_9ALTE</name>
<organism evidence="2 3">
    <name type="scientific">Alkalimarinus alittae</name>
    <dbReference type="NCBI Taxonomy" id="2961619"/>
    <lineage>
        <taxon>Bacteria</taxon>
        <taxon>Pseudomonadati</taxon>
        <taxon>Pseudomonadota</taxon>
        <taxon>Gammaproteobacteria</taxon>
        <taxon>Alteromonadales</taxon>
        <taxon>Alteromonadaceae</taxon>
        <taxon>Alkalimarinus</taxon>
    </lineage>
</organism>
<dbReference type="RefSeq" id="WP_265047890.1">
    <property type="nucleotide sequence ID" value="NZ_CP100390.1"/>
</dbReference>
<dbReference type="Proteomes" id="UP001163739">
    <property type="component" value="Chromosome"/>
</dbReference>
<sequence>MANSQTRSKKTQLIRSLMVFFFIYGGVSYSLSLFEYTYFNLSGQALFGVSKSIDPITKDQLIEEFHRCGGPLFGANSVETDNLNDPIVVRCGRFWPFYRYSMIVPANGYIPGALIKYPDEPVEVTETKRNFIQNTTVINGGYMLLSLIVFSLTLLALYHFFIKKDEEKGYKWAFQAFISSVLMAITYVGVMFFVDPVFSLGW</sequence>
<reference evidence="2" key="1">
    <citation type="submission" date="2022-06" db="EMBL/GenBank/DDBJ databases">
        <title>Alkalimarinus sp. nov., isolated from gut of a Alitta virens.</title>
        <authorList>
            <person name="Yang A.I."/>
            <person name="Shin N.-R."/>
        </authorList>
    </citation>
    <scope>NUCLEOTIDE SEQUENCE</scope>
    <source>
        <strain evidence="2">A2M4</strain>
    </source>
</reference>
<evidence type="ECO:0000313" key="3">
    <source>
        <dbReference type="Proteomes" id="UP001163739"/>
    </source>
</evidence>
<evidence type="ECO:0000256" key="1">
    <source>
        <dbReference type="SAM" id="Phobius"/>
    </source>
</evidence>
<keyword evidence="1" id="KW-0472">Membrane</keyword>
<feature type="transmembrane region" description="Helical" evidence="1">
    <location>
        <begin position="173"/>
        <end position="194"/>
    </location>
</feature>
<keyword evidence="1" id="KW-1133">Transmembrane helix</keyword>